<dbReference type="Proteomes" id="UP000504609">
    <property type="component" value="Unplaced"/>
</dbReference>
<feature type="binding site" evidence="11">
    <location>
        <position position="604"/>
    </location>
    <ligand>
        <name>ATP</name>
        <dbReference type="ChEBI" id="CHEBI:30616"/>
    </ligand>
</feature>
<dbReference type="InterPro" id="IPR003591">
    <property type="entry name" value="Leu-rich_rpt_typical-subtyp"/>
</dbReference>
<dbReference type="GO" id="GO:0005524">
    <property type="term" value="F:ATP binding"/>
    <property type="evidence" value="ECO:0007669"/>
    <property type="project" value="UniProtKB-UniRule"/>
</dbReference>
<evidence type="ECO:0000256" key="10">
    <source>
        <dbReference type="ARBA" id="ARBA00048679"/>
    </source>
</evidence>
<dbReference type="InterPro" id="IPR017441">
    <property type="entry name" value="Protein_kinase_ATP_BS"/>
</dbReference>
<protein>
    <recommendedName>
        <fullName evidence="2">non-specific serine/threonine protein kinase</fullName>
        <ecNumber evidence="2">2.7.11.1</ecNumber>
    </recommendedName>
</protein>
<dbReference type="AlphaFoldDB" id="A0A6J1HIS2"/>
<feature type="transmembrane region" description="Helical" evidence="12">
    <location>
        <begin position="516"/>
        <end position="541"/>
    </location>
</feature>
<evidence type="ECO:0000256" key="4">
    <source>
        <dbReference type="ARBA" id="ARBA00022692"/>
    </source>
</evidence>
<dbReference type="Pfam" id="PF07714">
    <property type="entry name" value="PK_Tyr_Ser-Thr"/>
    <property type="match status" value="1"/>
</dbReference>
<dbReference type="SMART" id="SM00369">
    <property type="entry name" value="LRR_TYP"/>
    <property type="match status" value="2"/>
</dbReference>
<name>A0A6J1HIS2_CUCMO</name>
<evidence type="ECO:0000256" key="12">
    <source>
        <dbReference type="SAM" id="Phobius"/>
    </source>
</evidence>
<keyword evidence="5 13" id="KW-0732">Signal</keyword>
<comment type="catalytic activity">
    <reaction evidence="9">
        <text>L-threonyl-[protein] + ATP = O-phospho-L-threonyl-[protein] + ADP + H(+)</text>
        <dbReference type="Rhea" id="RHEA:46608"/>
        <dbReference type="Rhea" id="RHEA-COMP:11060"/>
        <dbReference type="Rhea" id="RHEA-COMP:11605"/>
        <dbReference type="ChEBI" id="CHEBI:15378"/>
        <dbReference type="ChEBI" id="CHEBI:30013"/>
        <dbReference type="ChEBI" id="CHEBI:30616"/>
        <dbReference type="ChEBI" id="CHEBI:61977"/>
        <dbReference type="ChEBI" id="CHEBI:456216"/>
        <dbReference type="EC" id="2.7.11.1"/>
    </reaction>
</comment>
<sequence length="877" mass="97990">MMKTRTTCLLASLALVLAVQAQDQSGFISLDCGLPANSRYKESKTNINYMSDAAYINSGESQSINSTFKSLFDRQLQSLRSFPQGIRNCYNISNIMSERKYLIRASFLYGNYDGLSSLPIFELYFGDSLWVKVENLFEYVETYKEIIHIPSANRVQICLINTGNGTPFISALEFRPLPHQSYPIQFGSFLNFVRLDMGSATNVSYRYPYDVFDRIWSPFNGQNFRQLNTSLTIDAKDHTLHHPAAIVMGTAITPKNATQSIELWWESDDENTQYYIYLHFAELVELQPKQFRGFNISHNGEYWGGPIVPDYLYTSSIYSTKPLGFPQKQHKFSFFRTENSTLPPIINGLEVYYQIQVSELESDQGDVDAMRKIKSIYGVMKDWEGDPCIPRAYPWSGVGCTNESIPRITSLNLSSSGLTGDISPDISDLTALETLDLSNNSLTGELPDALSKLSNLKVLNLENNNLSCPLPPELIRRFNDSLLSLRMKGNPNLEANSLVQCTGKQEEEKHKEKNKFIIPLVASVGGVLAIATIAGAVFCIARTKRKEEDKQVLEVGSSSLETRRQQFTYSEVVKMTNNFEKILGRGSFGAVYHGLVDDIQVAVKMVAPSAIQGNDQFKAEVTTLLSVHHRNLTSLVGYLNEGTHLGLVYEYMDNGSLAQRLSEMGSGVISWEDRLRIAMDAAEGLEYLHYGCKPPLVHGNMKPTNILLTENFRAKLSDFGISKSYPTDDKTGYLDPEYRTSNRLSPKSDVYSFGLTLLEMVSSKPVISKSQGQDSVHIVKWVGSMAAQGDIMNIVDPRLKGEYSINSVRKAVEVAMACVSVNAGRRPTMSQVVKELKSCLAAEMSRTPDSHPPYSTESIEMTSIFMVLPPRPGPVAR</sequence>
<evidence type="ECO:0000256" key="7">
    <source>
        <dbReference type="ARBA" id="ARBA00022989"/>
    </source>
</evidence>
<dbReference type="Pfam" id="PF12819">
    <property type="entry name" value="Malectin_like"/>
    <property type="match status" value="1"/>
</dbReference>
<dbReference type="InterPro" id="IPR001611">
    <property type="entry name" value="Leu-rich_rpt"/>
</dbReference>
<evidence type="ECO:0000256" key="2">
    <source>
        <dbReference type="ARBA" id="ARBA00012513"/>
    </source>
</evidence>
<proteinExistence type="predicted"/>
<dbReference type="InterPro" id="IPR001245">
    <property type="entry name" value="Ser-Thr/Tyr_kinase_cat_dom"/>
</dbReference>
<dbReference type="InterPro" id="IPR011009">
    <property type="entry name" value="Kinase-like_dom_sf"/>
</dbReference>
<evidence type="ECO:0000313" key="16">
    <source>
        <dbReference type="RefSeq" id="XP_022964391.1"/>
    </source>
</evidence>
<comment type="subcellular location">
    <subcellularLocation>
        <location evidence="1">Membrane</location>
        <topology evidence="1">Single-pass membrane protein</topology>
    </subcellularLocation>
</comment>
<dbReference type="EC" id="2.7.11.1" evidence="2"/>
<keyword evidence="7 12" id="KW-1133">Transmembrane helix</keyword>
<dbReference type="GO" id="GO:0016020">
    <property type="term" value="C:membrane"/>
    <property type="evidence" value="ECO:0007669"/>
    <property type="project" value="UniProtKB-SubCell"/>
</dbReference>
<dbReference type="FunFam" id="3.80.10.10:FF:000129">
    <property type="entry name" value="Leucine-rich repeat receptor-like kinase"/>
    <property type="match status" value="1"/>
</dbReference>
<dbReference type="InterPro" id="IPR024788">
    <property type="entry name" value="Malectin-like_Carb-bd_dom"/>
</dbReference>
<dbReference type="SUPFAM" id="SSF52058">
    <property type="entry name" value="L domain-like"/>
    <property type="match status" value="1"/>
</dbReference>
<evidence type="ECO:0000256" key="9">
    <source>
        <dbReference type="ARBA" id="ARBA00047899"/>
    </source>
</evidence>
<dbReference type="PROSITE" id="PS50011">
    <property type="entry name" value="PROTEIN_KINASE_DOM"/>
    <property type="match status" value="1"/>
</dbReference>
<keyword evidence="11" id="KW-0547">Nucleotide-binding</keyword>
<dbReference type="Pfam" id="PF13855">
    <property type="entry name" value="LRR_8"/>
    <property type="match status" value="1"/>
</dbReference>
<dbReference type="Gene3D" id="3.80.10.10">
    <property type="entry name" value="Ribonuclease Inhibitor"/>
    <property type="match status" value="1"/>
</dbReference>
<dbReference type="KEGG" id="cmos:111464423"/>
<dbReference type="InterPro" id="IPR000719">
    <property type="entry name" value="Prot_kinase_dom"/>
</dbReference>
<feature type="chain" id="PRO_5027029584" description="non-specific serine/threonine protein kinase" evidence="13">
    <location>
        <begin position="22"/>
        <end position="877"/>
    </location>
</feature>
<keyword evidence="8 12" id="KW-0472">Membrane</keyword>
<evidence type="ECO:0000256" key="13">
    <source>
        <dbReference type="SAM" id="SignalP"/>
    </source>
</evidence>
<evidence type="ECO:0000256" key="5">
    <source>
        <dbReference type="ARBA" id="ARBA00022729"/>
    </source>
</evidence>
<dbReference type="RefSeq" id="XP_022964391.1">
    <property type="nucleotide sequence ID" value="XM_023108623.1"/>
</dbReference>
<dbReference type="Gene3D" id="1.10.510.10">
    <property type="entry name" value="Transferase(Phosphotransferase) domain 1"/>
    <property type="match status" value="1"/>
</dbReference>
<keyword evidence="4 12" id="KW-0812">Transmembrane</keyword>
<dbReference type="GeneID" id="111464423"/>
<feature type="domain" description="Protein kinase" evidence="14">
    <location>
        <begin position="577"/>
        <end position="854"/>
    </location>
</feature>
<reference evidence="16" key="1">
    <citation type="submission" date="2025-08" db="UniProtKB">
        <authorList>
            <consortium name="RefSeq"/>
        </authorList>
    </citation>
    <scope>IDENTIFICATION</scope>
    <source>
        <tissue evidence="16">Young leaves</tissue>
    </source>
</reference>
<evidence type="ECO:0000256" key="8">
    <source>
        <dbReference type="ARBA" id="ARBA00023136"/>
    </source>
</evidence>
<comment type="catalytic activity">
    <reaction evidence="10">
        <text>L-seryl-[protein] + ATP = O-phospho-L-seryl-[protein] + ADP + H(+)</text>
        <dbReference type="Rhea" id="RHEA:17989"/>
        <dbReference type="Rhea" id="RHEA-COMP:9863"/>
        <dbReference type="Rhea" id="RHEA-COMP:11604"/>
        <dbReference type="ChEBI" id="CHEBI:15378"/>
        <dbReference type="ChEBI" id="CHEBI:29999"/>
        <dbReference type="ChEBI" id="CHEBI:30616"/>
        <dbReference type="ChEBI" id="CHEBI:83421"/>
        <dbReference type="ChEBI" id="CHEBI:456216"/>
        <dbReference type="EC" id="2.7.11.1"/>
    </reaction>
</comment>
<keyword evidence="15" id="KW-1185">Reference proteome</keyword>
<keyword evidence="6" id="KW-0677">Repeat</keyword>
<evidence type="ECO:0000256" key="11">
    <source>
        <dbReference type="PROSITE-ProRule" id="PRU10141"/>
    </source>
</evidence>
<dbReference type="GO" id="GO:0004672">
    <property type="term" value="F:protein kinase activity"/>
    <property type="evidence" value="ECO:0007669"/>
    <property type="project" value="InterPro"/>
</dbReference>
<dbReference type="PANTHER" id="PTHR45631:SF202">
    <property type="entry name" value="SENESCENCE-INDUCED RECEPTOR-LIKE SERINE_THREONINE-PROTEIN KINASE"/>
    <property type="match status" value="1"/>
</dbReference>
<feature type="signal peptide" evidence="13">
    <location>
        <begin position="1"/>
        <end position="21"/>
    </location>
</feature>
<gene>
    <name evidence="16" type="primary">LOC111464423</name>
</gene>
<evidence type="ECO:0000259" key="14">
    <source>
        <dbReference type="PROSITE" id="PS50011"/>
    </source>
</evidence>
<dbReference type="PRINTS" id="PR00019">
    <property type="entry name" value="LEURICHRPT"/>
</dbReference>
<evidence type="ECO:0000256" key="1">
    <source>
        <dbReference type="ARBA" id="ARBA00004167"/>
    </source>
</evidence>
<dbReference type="PANTHER" id="PTHR45631">
    <property type="entry name" value="OS07G0107800 PROTEIN-RELATED"/>
    <property type="match status" value="1"/>
</dbReference>
<dbReference type="InterPro" id="IPR032675">
    <property type="entry name" value="LRR_dom_sf"/>
</dbReference>
<evidence type="ECO:0000313" key="15">
    <source>
        <dbReference type="Proteomes" id="UP000504609"/>
    </source>
</evidence>
<keyword evidence="11" id="KW-0067">ATP-binding</keyword>
<dbReference type="SUPFAM" id="SSF56112">
    <property type="entry name" value="Protein kinase-like (PK-like)"/>
    <property type="match status" value="1"/>
</dbReference>
<dbReference type="PROSITE" id="PS51450">
    <property type="entry name" value="LRR"/>
    <property type="match status" value="1"/>
</dbReference>
<dbReference type="PROSITE" id="PS00107">
    <property type="entry name" value="PROTEIN_KINASE_ATP"/>
    <property type="match status" value="1"/>
</dbReference>
<keyword evidence="3" id="KW-0433">Leucine-rich repeat</keyword>
<accession>A0A6J1HIS2</accession>
<evidence type="ECO:0000256" key="3">
    <source>
        <dbReference type="ARBA" id="ARBA00022614"/>
    </source>
</evidence>
<evidence type="ECO:0000256" key="6">
    <source>
        <dbReference type="ARBA" id="ARBA00022737"/>
    </source>
</evidence>
<organism evidence="15 16">
    <name type="scientific">Cucurbita moschata</name>
    <name type="common">Winter crookneck squash</name>
    <name type="synonym">Cucurbita pepo var. moschata</name>
    <dbReference type="NCBI Taxonomy" id="3662"/>
    <lineage>
        <taxon>Eukaryota</taxon>
        <taxon>Viridiplantae</taxon>
        <taxon>Streptophyta</taxon>
        <taxon>Embryophyta</taxon>
        <taxon>Tracheophyta</taxon>
        <taxon>Spermatophyta</taxon>
        <taxon>Magnoliopsida</taxon>
        <taxon>eudicotyledons</taxon>
        <taxon>Gunneridae</taxon>
        <taxon>Pentapetalae</taxon>
        <taxon>rosids</taxon>
        <taxon>fabids</taxon>
        <taxon>Cucurbitales</taxon>
        <taxon>Cucurbitaceae</taxon>
        <taxon>Cucurbiteae</taxon>
        <taxon>Cucurbita</taxon>
    </lineage>
</organism>
<dbReference type="Gene3D" id="3.30.200.20">
    <property type="entry name" value="Phosphorylase Kinase, domain 1"/>
    <property type="match status" value="1"/>
</dbReference>